<proteinExistence type="predicted"/>
<dbReference type="AlphaFoldDB" id="L7CC95"/>
<comment type="caution">
    <text evidence="2">The sequence shown here is derived from an EMBL/GenBank/DDBJ whole genome shotgun (WGS) entry which is preliminary data.</text>
</comment>
<dbReference type="EMBL" id="AMWG01000119">
    <property type="protein sequence ID" value="ELP31623.1"/>
    <property type="molecule type" value="Genomic_DNA"/>
</dbReference>
<dbReference type="RefSeq" id="WP_007339153.1">
    <property type="nucleotide sequence ID" value="NZ_AMWG01000119.1"/>
</dbReference>
<organism evidence="2 3">
    <name type="scientific">Rhodopirellula baltica SWK14</name>
    <dbReference type="NCBI Taxonomy" id="993516"/>
    <lineage>
        <taxon>Bacteria</taxon>
        <taxon>Pseudomonadati</taxon>
        <taxon>Planctomycetota</taxon>
        <taxon>Planctomycetia</taxon>
        <taxon>Pirellulales</taxon>
        <taxon>Pirellulaceae</taxon>
        <taxon>Rhodopirellula</taxon>
    </lineage>
</organism>
<evidence type="ECO:0000313" key="2">
    <source>
        <dbReference type="EMBL" id="ELP31623.1"/>
    </source>
</evidence>
<gene>
    <name evidence="2" type="ORF">RBSWK_04416</name>
</gene>
<keyword evidence="1" id="KW-0732">Signal</keyword>
<name>L7CC95_RHOBT</name>
<reference evidence="2 3" key="1">
    <citation type="journal article" date="2013" name="Mar. Genomics">
        <title>Expression of sulfatases in Rhodopirellula baltica and the diversity of sulfatases in the genus Rhodopirellula.</title>
        <authorList>
            <person name="Wegner C.E."/>
            <person name="Richter-Heitmann T."/>
            <person name="Klindworth A."/>
            <person name="Klockow C."/>
            <person name="Richter M."/>
            <person name="Achstetter T."/>
            <person name="Glockner F.O."/>
            <person name="Harder J."/>
        </authorList>
    </citation>
    <scope>NUCLEOTIDE SEQUENCE [LARGE SCALE GENOMIC DNA]</scope>
    <source>
        <strain evidence="2 3">SWK14</strain>
    </source>
</reference>
<evidence type="ECO:0000313" key="3">
    <source>
        <dbReference type="Proteomes" id="UP000010959"/>
    </source>
</evidence>
<dbReference type="Proteomes" id="UP000010959">
    <property type="component" value="Unassembled WGS sequence"/>
</dbReference>
<accession>L7CC95</accession>
<dbReference type="PATRIC" id="fig|993516.3.peg.4722"/>
<protein>
    <submittedName>
        <fullName evidence="2">Uncharacterized protein</fullName>
    </submittedName>
</protein>
<feature type="signal peptide" evidence="1">
    <location>
        <begin position="1"/>
        <end position="30"/>
    </location>
</feature>
<evidence type="ECO:0000256" key="1">
    <source>
        <dbReference type="SAM" id="SignalP"/>
    </source>
</evidence>
<sequence>MNNNWFPRFAARLFGTLAAVGLAWSGLGNAATHAQQFGGPSSSNTMMHDGQAFRVVQASDPAAGGWDLGAMQSAMNASSSSFGNEVAQVGHHGLGQAQACGSCGTQCGGACGSAGYGGGMACPTCDPYRYASVEALFMRREGIDNFTVARDFALDDLDFEWAPRITVGVVPDCVNGFEVGFTGVLDWESDVSVNTGNLATLLIEDPLRRNSLGAFGADPADDLISDPPVIYTNPDGEAESQRQVYESRFWSVEMNRTMMAWDVAKLLIGGRYIDFEEDFNYTSNNDGNLGLLRNNAANRMIGLQVGADIYNPMGRFSSSYVRARAGGFLNIAESSVLVNNAGTIVANGAEESTELSGMFEFGTGVRYQVGELMAVRGGFEAWYLTGVATSEEQISSATVTPTFGRSLIADDDVFFIGLTFGAELKY</sequence>
<feature type="chain" id="PRO_5003972454" evidence="1">
    <location>
        <begin position="31"/>
        <end position="426"/>
    </location>
</feature>